<dbReference type="Proteomes" id="UP000799771">
    <property type="component" value="Unassembled WGS sequence"/>
</dbReference>
<keyword evidence="4" id="KW-1185">Reference proteome</keyword>
<dbReference type="RefSeq" id="XP_033525163.1">
    <property type="nucleotide sequence ID" value="XM_033662520.1"/>
</dbReference>
<feature type="chain" id="PRO_5025485191" description="Secreted protein" evidence="2">
    <location>
        <begin position="19"/>
        <end position="183"/>
    </location>
</feature>
<evidence type="ECO:0000313" key="3">
    <source>
        <dbReference type="EMBL" id="KAF2130776.1"/>
    </source>
</evidence>
<keyword evidence="2" id="KW-0732">Signal</keyword>
<accession>A0A6A6AGS5</accession>
<gene>
    <name evidence="3" type="ORF">P153DRAFT_204696</name>
</gene>
<evidence type="ECO:0000256" key="1">
    <source>
        <dbReference type="SAM" id="MobiDB-lite"/>
    </source>
</evidence>
<sequence length="183" mass="20504">MPLTTIPLLHLFTSVSYCLRCASVRSMYNDVVGIAPHTTAKPAECGVGSRNEGLVYPSMRPKAFGVCTPALIWRAKSRYTLVLCCTLGIMRPYNRMRTRVNRIGRARNKHLSESSGPVKRRNMANGSYNDDPKNVKRHRYGPDFFPDNSNDHPIYPSMNMVHMSVVRSRIVLSSCCPITVVGT</sequence>
<evidence type="ECO:0000313" key="4">
    <source>
        <dbReference type="Proteomes" id="UP000799771"/>
    </source>
</evidence>
<evidence type="ECO:0008006" key="5">
    <source>
        <dbReference type="Google" id="ProtNLM"/>
    </source>
</evidence>
<dbReference type="GeneID" id="54402952"/>
<evidence type="ECO:0000256" key="2">
    <source>
        <dbReference type="SAM" id="SignalP"/>
    </source>
</evidence>
<feature type="signal peptide" evidence="2">
    <location>
        <begin position="1"/>
        <end position="18"/>
    </location>
</feature>
<protein>
    <recommendedName>
        <fullName evidence="5">Secreted protein</fullName>
    </recommendedName>
</protein>
<reference evidence="3" key="1">
    <citation type="journal article" date="2020" name="Stud. Mycol.">
        <title>101 Dothideomycetes genomes: a test case for predicting lifestyles and emergence of pathogens.</title>
        <authorList>
            <person name="Haridas S."/>
            <person name="Albert R."/>
            <person name="Binder M."/>
            <person name="Bloem J."/>
            <person name="Labutti K."/>
            <person name="Salamov A."/>
            <person name="Andreopoulos B."/>
            <person name="Baker S."/>
            <person name="Barry K."/>
            <person name="Bills G."/>
            <person name="Bluhm B."/>
            <person name="Cannon C."/>
            <person name="Castanera R."/>
            <person name="Culley D."/>
            <person name="Daum C."/>
            <person name="Ezra D."/>
            <person name="Gonzalez J."/>
            <person name="Henrissat B."/>
            <person name="Kuo A."/>
            <person name="Liang C."/>
            <person name="Lipzen A."/>
            <person name="Lutzoni F."/>
            <person name="Magnuson J."/>
            <person name="Mondo S."/>
            <person name="Nolan M."/>
            <person name="Ohm R."/>
            <person name="Pangilinan J."/>
            <person name="Park H.-J."/>
            <person name="Ramirez L."/>
            <person name="Alfaro M."/>
            <person name="Sun H."/>
            <person name="Tritt A."/>
            <person name="Yoshinaga Y."/>
            <person name="Zwiers L.-H."/>
            <person name="Turgeon B."/>
            <person name="Goodwin S."/>
            <person name="Spatafora J."/>
            <person name="Crous P."/>
            <person name="Grigoriev I."/>
        </authorList>
    </citation>
    <scope>NUCLEOTIDE SEQUENCE</scope>
    <source>
        <strain evidence="3">CBS 119687</strain>
    </source>
</reference>
<dbReference type="EMBL" id="ML977503">
    <property type="protein sequence ID" value="KAF2130776.1"/>
    <property type="molecule type" value="Genomic_DNA"/>
</dbReference>
<name>A0A6A6AGS5_9PLEO</name>
<feature type="region of interest" description="Disordered" evidence="1">
    <location>
        <begin position="109"/>
        <end position="133"/>
    </location>
</feature>
<dbReference type="AlphaFoldDB" id="A0A6A6AGS5"/>
<proteinExistence type="predicted"/>
<organism evidence="3 4">
    <name type="scientific">Dothidotthia symphoricarpi CBS 119687</name>
    <dbReference type="NCBI Taxonomy" id="1392245"/>
    <lineage>
        <taxon>Eukaryota</taxon>
        <taxon>Fungi</taxon>
        <taxon>Dikarya</taxon>
        <taxon>Ascomycota</taxon>
        <taxon>Pezizomycotina</taxon>
        <taxon>Dothideomycetes</taxon>
        <taxon>Pleosporomycetidae</taxon>
        <taxon>Pleosporales</taxon>
        <taxon>Dothidotthiaceae</taxon>
        <taxon>Dothidotthia</taxon>
    </lineage>
</organism>